<protein>
    <recommendedName>
        <fullName evidence="1">Phosphoribulokinase/uridine kinase domain-containing protein</fullName>
    </recommendedName>
</protein>
<dbReference type="PANTHER" id="PTHR10285">
    <property type="entry name" value="URIDINE KINASE"/>
    <property type="match status" value="1"/>
</dbReference>
<evidence type="ECO:0000313" key="3">
    <source>
        <dbReference type="Proteomes" id="UP000572953"/>
    </source>
</evidence>
<evidence type="ECO:0000313" key="2">
    <source>
        <dbReference type="EMBL" id="NCU62684.1"/>
    </source>
</evidence>
<dbReference type="EMBL" id="RGGN01000022">
    <property type="protein sequence ID" value="NCU62684.1"/>
    <property type="molecule type" value="Genomic_DNA"/>
</dbReference>
<dbReference type="InterPro" id="IPR006083">
    <property type="entry name" value="PRK/URK"/>
</dbReference>
<dbReference type="GO" id="GO:0005524">
    <property type="term" value="F:ATP binding"/>
    <property type="evidence" value="ECO:0007669"/>
    <property type="project" value="InterPro"/>
</dbReference>
<dbReference type="SUPFAM" id="SSF52540">
    <property type="entry name" value="P-loop containing nucleoside triphosphate hydrolases"/>
    <property type="match status" value="1"/>
</dbReference>
<dbReference type="InterPro" id="IPR027417">
    <property type="entry name" value="P-loop_NTPase"/>
</dbReference>
<reference evidence="2 3" key="1">
    <citation type="submission" date="2018-10" db="EMBL/GenBank/DDBJ databases">
        <title>Iterative Subtractive Binning of Freshwater Chronoseries Metagenomes Recovers Nearly Complete Genomes from over Four Hundred Novel Species.</title>
        <authorList>
            <person name="Rodriguez-R L.M."/>
            <person name="Tsementzi D."/>
            <person name="Luo C."/>
            <person name="Konstantinidis K.T."/>
        </authorList>
    </citation>
    <scope>NUCLEOTIDE SEQUENCE [LARGE SCALE GENOMIC DNA]</scope>
    <source>
        <strain evidence="2">WB7_2B_003</strain>
    </source>
</reference>
<name>A0A845S9L0_9PROT</name>
<dbReference type="GO" id="GO:0016301">
    <property type="term" value="F:kinase activity"/>
    <property type="evidence" value="ECO:0007669"/>
    <property type="project" value="InterPro"/>
</dbReference>
<proteinExistence type="predicted"/>
<dbReference type="Proteomes" id="UP000572953">
    <property type="component" value="Unassembled WGS sequence"/>
</dbReference>
<dbReference type="Gene3D" id="3.40.50.300">
    <property type="entry name" value="P-loop containing nucleotide triphosphate hydrolases"/>
    <property type="match status" value="1"/>
</dbReference>
<gene>
    <name evidence="2" type="ORF">EBV78_01105</name>
</gene>
<organism evidence="2 3">
    <name type="scientific">Candidatus Fonsibacter lacus</name>
    <dbReference type="NCBI Taxonomy" id="2576439"/>
    <lineage>
        <taxon>Bacteria</taxon>
        <taxon>Pseudomonadati</taxon>
        <taxon>Pseudomonadota</taxon>
        <taxon>Alphaproteobacteria</taxon>
        <taxon>Candidatus Pelagibacterales</taxon>
        <taxon>Candidatus Pelagibacterales incertae sedis</taxon>
        <taxon>Candidatus Fonsibacter</taxon>
    </lineage>
</organism>
<dbReference type="AlphaFoldDB" id="A0A845S9L0"/>
<accession>A0A845S9L0</accession>
<comment type="caution">
    <text evidence="2">The sequence shown here is derived from an EMBL/GenBank/DDBJ whole genome shotgun (WGS) entry which is preliminary data.</text>
</comment>
<evidence type="ECO:0000259" key="1">
    <source>
        <dbReference type="Pfam" id="PF00485"/>
    </source>
</evidence>
<dbReference type="Pfam" id="PF00485">
    <property type="entry name" value="PRK"/>
    <property type="match status" value="1"/>
</dbReference>
<sequence length="260" mass="30668">MISSPLIIGLAGGQGSGKTTFAHFLKLILEDKYKLKTITVSIDDIYKTKKDRVKLSKKINKLFLTRGVPGTHDVNFLTKFFKVLKKNNLNKSFLIPKFDKSIDDRLPKSKWHHVNKKLDIFILEGWCVGARPEDNHRNLKKPINKLEALEDENYKWRFKVNHQLKNNYKELFSFIDLMIYLKVPNFKKVLIWRGLQEKKLAYSRKNMSKNKNKIMSESEIKRFIMFYERITKKMLIDMPKFADIIVPISSNHQPKKIIIN</sequence>
<feature type="domain" description="Phosphoribulokinase/uridine kinase" evidence="1">
    <location>
        <begin position="7"/>
        <end position="125"/>
    </location>
</feature>